<dbReference type="RefSeq" id="WP_259546411.1">
    <property type="nucleotide sequence ID" value="NZ_BAABHW010000001.1"/>
</dbReference>
<evidence type="ECO:0000313" key="2">
    <source>
        <dbReference type="EMBL" id="GAA5068527.1"/>
    </source>
</evidence>
<keyword evidence="3" id="KW-1185">Reference proteome</keyword>
<protein>
    <submittedName>
        <fullName evidence="2">Uncharacterized protein</fullName>
    </submittedName>
</protein>
<organism evidence="2 3">
    <name type="scientific">[Roseibacterium] beibuensis</name>
    <dbReference type="NCBI Taxonomy" id="1193142"/>
    <lineage>
        <taxon>Bacteria</taxon>
        <taxon>Pseudomonadati</taxon>
        <taxon>Pseudomonadota</taxon>
        <taxon>Alphaproteobacteria</taxon>
        <taxon>Rhodobacterales</taxon>
        <taxon>Roseobacteraceae</taxon>
        <taxon>Roseicyclus</taxon>
    </lineage>
</organism>
<reference evidence="3" key="1">
    <citation type="journal article" date="2019" name="Int. J. Syst. Evol. Microbiol.">
        <title>The Global Catalogue of Microorganisms (GCM) 10K type strain sequencing project: providing services to taxonomists for standard genome sequencing and annotation.</title>
        <authorList>
            <consortium name="The Broad Institute Genomics Platform"/>
            <consortium name="The Broad Institute Genome Sequencing Center for Infectious Disease"/>
            <person name="Wu L."/>
            <person name="Ma J."/>
        </authorList>
    </citation>
    <scope>NUCLEOTIDE SEQUENCE [LARGE SCALE GENOMIC DNA]</scope>
    <source>
        <strain evidence="3">JCM 18015</strain>
    </source>
</reference>
<dbReference type="EMBL" id="BAABHW010000001">
    <property type="protein sequence ID" value="GAA5068527.1"/>
    <property type="molecule type" value="Genomic_DNA"/>
</dbReference>
<evidence type="ECO:0000256" key="1">
    <source>
        <dbReference type="SAM" id="Phobius"/>
    </source>
</evidence>
<feature type="transmembrane region" description="Helical" evidence="1">
    <location>
        <begin position="66"/>
        <end position="89"/>
    </location>
</feature>
<proteinExistence type="predicted"/>
<comment type="caution">
    <text evidence="2">The sequence shown here is derived from an EMBL/GenBank/DDBJ whole genome shotgun (WGS) entry which is preliminary data.</text>
</comment>
<gene>
    <name evidence="2" type="ORF">GCM10023209_09200</name>
</gene>
<dbReference type="Proteomes" id="UP001499910">
    <property type="component" value="Unassembled WGS sequence"/>
</dbReference>
<feature type="transmembrane region" description="Helical" evidence="1">
    <location>
        <begin position="101"/>
        <end position="120"/>
    </location>
</feature>
<keyword evidence="1" id="KW-1133">Transmembrane helix</keyword>
<evidence type="ECO:0000313" key="3">
    <source>
        <dbReference type="Proteomes" id="UP001499910"/>
    </source>
</evidence>
<accession>A0ABP9KZN0</accession>
<keyword evidence="1" id="KW-0472">Membrane</keyword>
<name>A0ABP9KZN0_9RHOB</name>
<sequence length="140" mass="14512">MPSLTSLGLRYLVWLVGLRLVFAALVAFAGLPNSLAAGVILASVPAVDIGMRAARTADRLLSLKDWAAVWGVMIGPYLVLNVVVPAVLIPEVRQMLSEPQGLGDTFFLAASTGLMLALFLSIGKRAAGASAPGNGGNRTP</sequence>
<keyword evidence="1" id="KW-0812">Transmembrane</keyword>